<evidence type="ECO:0000256" key="2">
    <source>
        <dbReference type="SAM" id="SignalP"/>
    </source>
</evidence>
<keyword evidence="1" id="KW-0472">Membrane</keyword>
<evidence type="ECO:0000313" key="5">
    <source>
        <dbReference type="Proteomes" id="UP000594261"/>
    </source>
</evidence>
<evidence type="ECO:0000259" key="3">
    <source>
        <dbReference type="Pfam" id="PF13962"/>
    </source>
</evidence>
<evidence type="ECO:0000313" key="4">
    <source>
        <dbReference type="EnsemblPlants" id="QL01p001261:mrna:CDS:1"/>
    </source>
</evidence>
<keyword evidence="5" id="KW-1185">Reference proteome</keyword>
<dbReference type="InParanoid" id="A0A7N2KK95"/>
<keyword evidence="1" id="KW-1133">Transmembrane helix</keyword>
<dbReference type="Pfam" id="PF13962">
    <property type="entry name" value="PGG"/>
    <property type="match status" value="1"/>
</dbReference>
<feature type="transmembrane region" description="Helical" evidence="1">
    <location>
        <begin position="127"/>
        <end position="146"/>
    </location>
</feature>
<keyword evidence="2" id="KW-0732">Signal</keyword>
<accession>A0A7N2KK95</accession>
<dbReference type="InterPro" id="IPR026961">
    <property type="entry name" value="PGG_dom"/>
</dbReference>
<organism evidence="4 5">
    <name type="scientific">Quercus lobata</name>
    <name type="common">Valley oak</name>
    <dbReference type="NCBI Taxonomy" id="97700"/>
    <lineage>
        <taxon>Eukaryota</taxon>
        <taxon>Viridiplantae</taxon>
        <taxon>Streptophyta</taxon>
        <taxon>Embryophyta</taxon>
        <taxon>Tracheophyta</taxon>
        <taxon>Spermatophyta</taxon>
        <taxon>Magnoliopsida</taxon>
        <taxon>eudicotyledons</taxon>
        <taxon>Gunneridae</taxon>
        <taxon>Pentapetalae</taxon>
        <taxon>rosids</taxon>
        <taxon>fabids</taxon>
        <taxon>Fagales</taxon>
        <taxon>Fagaceae</taxon>
        <taxon>Quercus</taxon>
    </lineage>
</organism>
<dbReference type="AlphaFoldDB" id="A0A7N2KK95"/>
<reference evidence="4 5" key="1">
    <citation type="journal article" date="2016" name="G3 (Bethesda)">
        <title>First Draft Assembly and Annotation of the Genome of a California Endemic Oak Quercus lobata Nee (Fagaceae).</title>
        <authorList>
            <person name="Sork V.L."/>
            <person name="Fitz-Gibbon S.T."/>
            <person name="Puiu D."/>
            <person name="Crepeau M."/>
            <person name="Gugger P.F."/>
            <person name="Sherman R."/>
            <person name="Stevens K."/>
            <person name="Langley C.H."/>
            <person name="Pellegrini M."/>
            <person name="Salzberg S.L."/>
        </authorList>
    </citation>
    <scope>NUCLEOTIDE SEQUENCE [LARGE SCALE GENOMIC DNA]</scope>
    <source>
        <strain evidence="4 5">cv. SW786</strain>
    </source>
</reference>
<dbReference type="Gramene" id="QL01p001261:mrna">
    <property type="protein sequence ID" value="QL01p001261:mrna:CDS:1"/>
    <property type="gene ID" value="QL01p001261"/>
</dbReference>
<feature type="chain" id="PRO_5029541764" description="PGG domain-containing protein" evidence="2">
    <location>
        <begin position="26"/>
        <end position="151"/>
    </location>
</feature>
<protein>
    <recommendedName>
        <fullName evidence="3">PGG domain-containing protein</fullName>
    </recommendedName>
</protein>
<name>A0A7N2KK95_QUELO</name>
<feature type="domain" description="PGG" evidence="3">
    <location>
        <begin position="8"/>
        <end position="98"/>
    </location>
</feature>
<proteinExistence type="predicted"/>
<sequence>MRSLSEVTRCLLLVVAALWVRMSFQIVLSPPLGVWKDNGRCNSVEVGGGSSNTILVCEHKAGTAIALEKAPYFWLFLLSNSLMFGISSSIMVLVVLNGRIKLLCLGLNLTLCFSYFNSVLAITDDKLLSSCLACFSASFSILAVLLSGTNG</sequence>
<feature type="transmembrane region" description="Helical" evidence="1">
    <location>
        <begin position="102"/>
        <end position="121"/>
    </location>
</feature>
<keyword evidence="1" id="KW-0812">Transmembrane</keyword>
<reference evidence="4" key="2">
    <citation type="submission" date="2021-01" db="UniProtKB">
        <authorList>
            <consortium name="EnsemblPlants"/>
        </authorList>
    </citation>
    <scope>IDENTIFICATION</scope>
</reference>
<dbReference type="EMBL" id="LRBV02000001">
    <property type="status" value="NOT_ANNOTATED_CDS"/>
    <property type="molecule type" value="Genomic_DNA"/>
</dbReference>
<feature type="signal peptide" evidence="2">
    <location>
        <begin position="1"/>
        <end position="25"/>
    </location>
</feature>
<feature type="transmembrane region" description="Helical" evidence="1">
    <location>
        <begin position="72"/>
        <end position="95"/>
    </location>
</feature>
<evidence type="ECO:0000256" key="1">
    <source>
        <dbReference type="SAM" id="Phobius"/>
    </source>
</evidence>
<dbReference type="Proteomes" id="UP000594261">
    <property type="component" value="Chromosome 1"/>
</dbReference>
<dbReference type="EnsemblPlants" id="QL01p001261:mrna">
    <property type="protein sequence ID" value="QL01p001261:mrna:CDS:1"/>
    <property type="gene ID" value="QL01p001261"/>
</dbReference>